<dbReference type="EMBL" id="SZYD01000006">
    <property type="protein sequence ID" value="KAD5960971.1"/>
    <property type="molecule type" value="Genomic_DNA"/>
</dbReference>
<reference evidence="1 2" key="1">
    <citation type="submission" date="2019-05" db="EMBL/GenBank/DDBJ databases">
        <title>Mikania micrantha, genome provides insights into the molecular mechanism of rapid growth.</title>
        <authorList>
            <person name="Liu B."/>
        </authorList>
    </citation>
    <scope>NUCLEOTIDE SEQUENCE [LARGE SCALE GENOMIC DNA]</scope>
    <source>
        <strain evidence="1">NLD-2019</strain>
        <tissue evidence="1">Leaf</tissue>
    </source>
</reference>
<comment type="caution">
    <text evidence="1">The sequence shown here is derived from an EMBL/GenBank/DDBJ whole genome shotgun (WGS) entry which is preliminary data.</text>
</comment>
<evidence type="ECO:0000313" key="2">
    <source>
        <dbReference type="Proteomes" id="UP000326396"/>
    </source>
</evidence>
<evidence type="ECO:0000313" key="1">
    <source>
        <dbReference type="EMBL" id="KAD5960971.1"/>
    </source>
</evidence>
<dbReference type="Proteomes" id="UP000326396">
    <property type="component" value="Linkage Group LG14"/>
</dbReference>
<accession>A0A5N6P5J0</accession>
<dbReference type="AlphaFoldDB" id="A0A5N6P5J0"/>
<proteinExistence type="predicted"/>
<keyword evidence="2" id="KW-1185">Reference proteome</keyword>
<protein>
    <submittedName>
        <fullName evidence="1">Uncharacterized protein</fullName>
    </submittedName>
</protein>
<name>A0A5N6P5J0_9ASTR</name>
<sequence>MKDLGLQLVSELSLYQFEDRDLELRRQQPLAAVVDVRHRIKDQQEVLICDSGWNDQRKQGITCDRFEPGVEGYEGWIRLIRSCKGCYWRQSCAIQEMYKGMEEGGRDVQE</sequence>
<gene>
    <name evidence="1" type="ORF">E3N88_12444</name>
</gene>
<organism evidence="1 2">
    <name type="scientific">Mikania micrantha</name>
    <name type="common">bitter vine</name>
    <dbReference type="NCBI Taxonomy" id="192012"/>
    <lineage>
        <taxon>Eukaryota</taxon>
        <taxon>Viridiplantae</taxon>
        <taxon>Streptophyta</taxon>
        <taxon>Embryophyta</taxon>
        <taxon>Tracheophyta</taxon>
        <taxon>Spermatophyta</taxon>
        <taxon>Magnoliopsida</taxon>
        <taxon>eudicotyledons</taxon>
        <taxon>Gunneridae</taxon>
        <taxon>Pentapetalae</taxon>
        <taxon>asterids</taxon>
        <taxon>campanulids</taxon>
        <taxon>Asterales</taxon>
        <taxon>Asteraceae</taxon>
        <taxon>Asteroideae</taxon>
        <taxon>Heliantheae alliance</taxon>
        <taxon>Eupatorieae</taxon>
        <taxon>Mikania</taxon>
    </lineage>
</organism>